<evidence type="ECO:0000313" key="1">
    <source>
        <dbReference type="EMBL" id="BBM40087.1"/>
    </source>
</evidence>
<dbReference type="KEGG" id="lsz:JCM16776_0300"/>
<accession>A0A510JLL9</accession>
<gene>
    <name evidence="1" type="ORF">JCM16776_0300</name>
</gene>
<dbReference type="RefSeq" id="WP_018450949.1">
    <property type="nucleotide sequence ID" value="NZ_AP019827.1"/>
</dbReference>
<dbReference type="STRING" id="1122172.GCA_000373045_01319"/>
<name>A0A510JLL9_9FUSO</name>
<sequence length="82" mass="9589">MEEMKEKAKKSMEEAILEWADIELEIRCKRKMDIVMKELKSSREASNFFADLLVETQKTFFKLGKQVARMEMEEIGNGINGK</sequence>
<dbReference type="AlphaFoldDB" id="A0A510JLL9"/>
<reference evidence="1 2" key="1">
    <citation type="submission" date="2019-07" db="EMBL/GenBank/DDBJ databases">
        <title>Complete Genome Sequence of Leptotrichia shahii Strain JCM 16776.</title>
        <authorList>
            <person name="Watanabe S."/>
            <person name="Cui L."/>
        </authorList>
    </citation>
    <scope>NUCLEOTIDE SEQUENCE [LARGE SCALE GENOMIC DNA]</scope>
    <source>
        <strain evidence="1 2">JCM16776</strain>
    </source>
</reference>
<evidence type="ECO:0000313" key="2">
    <source>
        <dbReference type="Proteomes" id="UP000322617"/>
    </source>
</evidence>
<dbReference type="Proteomes" id="UP000322617">
    <property type="component" value="Chromosome"/>
</dbReference>
<proteinExistence type="predicted"/>
<organism evidence="1 2">
    <name type="scientific">Leptotrichia shahii</name>
    <dbReference type="NCBI Taxonomy" id="157691"/>
    <lineage>
        <taxon>Bacteria</taxon>
        <taxon>Fusobacteriati</taxon>
        <taxon>Fusobacteriota</taxon>
        <taxon>Fusobacteriia</taxon>
        <taxon>Fusobacteriales</taxon>
        <taxon>Leptotrichiaceae</taxon>
        <taxon>Leptotrichia</taxon>
    </lineage>
</organism>
<dbReference type="EMBL" id="AP019827">
    <property type="protein sequence ID" value="BBM40087.1"/>
    <property type="molecule type" value="Genomic_DNA"/>
</dbReference>
<protein>
    <submittedName>
        <fullName evidence="1">Uncharacterized protein</fullName>
    </submittedName>
</protein>
<keyword evidence="2" id="KW-1185">Reference proteome</keyword>